<name>A0ACB8R237_9AGAM</name>
<sequence length="163" mass="16984">MSCAPPLPDLLVVVSPLASWFVTTNYVSVWLALYCTAATSIVIMSITPMEQKFNLSAFANTWLFVTTVGGITAGTVCVCYDGGSSEMALCGMGLLAFMGGVVLFSVSMDSGSDCDWNSAGHNLRNDSHFTAPNPLLYGATGTSIVHADADAAERAEAAKTPGT</sequence>
<reference evidence="1" key="1">
    <citation type="submission" date="2021-02" db="EMBL/GenBank/DDBJ databases">
        <authorList>
            <consortium name="DOE Joint Genome Institute"/>
            <person name="Ahrendt S."/>
            <person name="Looney B.P."/>
            <person name="Miyauchi S."/>
            <person name="Morin E."/>
            <person name="Drula E."/>
            <person name="Courty P.E."/>
            <person name="Chicoki N."/>
            <person name="Fauchery L."/>
            <person name="Kohler A."/>
            <person name="Kuo A."/>
            <person name="Labutti K."/>
            <person name="Pangilinan J."/>
            <person name="Lipzen A."/>
            <person name="Riley R."/>
            <person name="Andreopoulos W."/>
            <person name="He G."/>
            <person name="Johnson J."/>
            <person name="Barry K.W."/>
            <person name="Grigoriev I.V."/>
            <person name="Nagy L."/>
            <person name="Hibbett D."/>
            <person name="Henrissat B."/>
            <person name="Matheny P.B."/>
            <person name="Labbe J."/>
            <person name="Martin F."/>
        </authorList>
    </citation>
    <scope>NUCLEOTIDE SEQUENCE</scope>
    <source>
        <strain evidence="1">FP105234-sp</strain>
    </source>
</reference>
<protein>
    <submittedName>
        <fullName evidence="1">Uncharacterized protein</fullName>
    </submittedName>
</protein>
<accession>A0ACB8R237</accession>
<gene>
    <name evidence="1" type="ORF">FA95DRAFT_1684722</name>
</gene>
<keyword evidence="2" id="KW-1185">Reference proteome</keyword>
<evidence type="ECO:0000313" key="2">
    <source>
        <dbReference type="Proteomes" id="UP000814033"/>
    </source>
</evidence>
<evidence type="ECO:0000313" key="1">
    <source>
        <dbReference type="EMBL" id="KAI0038174.1"/>
    </source>
</evidence>
<reference evidence="1" key="2">
    <citation type="journal article" date="2022" name="New Phytol.">
        <title>Evolutionary transition to the ectomycorrhizal habit in the genomes of a hyperdiverse lineage of mushroom-forming fungi.</title>
        <authorList>
            <person name="Looney B."/>
            <person name="Miyauchi S."/>
            <person name="Morin E."/>
            <person name="Drula E."/>
            <person name="Courty P.E."/>
            <person name="Kohler A."/>
            <person name="Kuo A."/>
            <person name="LaButti K."/>
            <person name="Pangilinan J."/>
            <person name="Lipzen A."/>
            <person name="Riley R."/>
            <person name="Andreopoulos W."/>
            <person name="He G."/>
            <person name="Johnson J."/>
            <person name="Nolan M."/>
            <person name="Tritt A."/>
            <person name="Barry K.W."/>
            <person name="Grigoriev I.V."/>
            <person name="Nagy L.G."/>
            <person name="Hibbett D."/>
            <person name="Henrissat B."/>
            <person name="Matheny P.B."/>
            <person name="Labbe J."/>
            <person name="Martin F.M."/>
        </authorList>
    </citation>
    <scope>NUCLEOTIDE SEQUENCE</scope>
    <source>
        <strain evidence="1">FP105234-sp</strain>
    </source>
</reference>
<organism evidence="1 2">
    <name type="scientific">Auriscalpium vulgare</name>
    <dbReference type="NCBI Taxonomy" id="40419"/>
    <lineage>
        <taxon>Eukaryota</taxon>
        <taxon>Fungi</taxon>
        <taxon>Dikarya</taxon>
        <taxon>Basidiomycota</taxon>
        <taxon>Agaricomycotina</taxon>
        <taxon>Agaricomycetes</taxon>
        <taxon>Russulales</taxon>
        <taxon>Auriscalpiaceae</taxon>
        <taxon>Auriscalpium</taxon>
    </lineage>
</organism>
<dbReference type="Proteomes" id="UP000814033">
    <property type="component" value="Unassembled WGS sequence"/>
</dbReference>
<proteinExistence type="predicted"/>
<dbReference type="EMBL" id="MU276573">
    <property type="protein sequence ID" value="KAI0038174.1"/>
    <property type="molecule type" value="Genomic_DNA"/>
</dbReference>
<comment type="caution">
    <text evidence="1">The sequence shown here is derived from an EMBL/GenBank/DDBJ whole genome shotgun (WGS) entry which is preliminary data.</text>
</comment>